<accession>A4BKL2</accession>
<dbReference type="HOGENOM" id="CLU_741606_0_0_6"/>
<keyword evidence="2" id="KW-1185">Reference proteome</keyword>
<evidence type="ECO:0000313" key="2">
    <source>
        <dbReference type="Proteomes" id="UP000005953"/>
    </source>
</evidence>
<gene>
    <name evidence="1" type="ORF">MED297_18021</name>
</gene>
<sequence length="373" mass="41050">MLLPVLTLPAWGFELSTTTDVSAQVTGAHYTQDASLPAEFSGPDYQMTGLLSVDWNVRASITSSLDVETRYGLAAISELDQAGQADAVNDSADYRLDDLPTDLDPEFRQRLDRLNLRWYSPFGDYVLGRQAISFGQARIFSPVDVVQPASVTEVNNAYRPGVDALRGTWLLGAVSELDVGYVFGDDQVAFARLKAYLAGMDWELIGLEINGDHQLLSLGTTGAVGTVGWWQETSWLNGPDQEGIRSTVGLDATWFDDLYVFSELHYNGLGQDQSYLNNLTQSWYQLGAVQPWGQWYLSLQGQYPVNVLTQLSAGVTTNLNDGSSLLHTSVAYDASQSLSVQVNALGPVAMDTGLEHEYSLYPFAVELRLDWTF</sequence>
<protein>
    <recommendedName>
        <fullName evidence="3">Alginate export domain-containing protein</fullName>
    </recommendedName>
</protein>
<proteinExistence type="predicted"/>
<comment type="caution">
    <text evidence="1">The sequence shown here is derived from an EMBL/GenBank/DDBJ whole genome shotgun (WGS) entry which is preliminary data.</text>
</comment>
<organism evidence="1 2">
    <name type="scientific">Reinekea blandensis MED297</name>
    <dbReference type="NCBI Taxonomy" id="314283"/>
    <lineage>
        <taxon>Bacteria</taxon>
        <taxon>Pseudomonadati</taxon>
        <taxon>Pseudomonadota</taxon>
        <taxon>Gammaproteobacteria</taxon>
        <taxon>Oceanospirillales</taxon>
        <taxon>Saccharospirillaceae</taxon>
        <taxon>Reinekea</taxon>
    </lineage>
</organism>
<evidence type="ECO:0000313" key="1">
    <source>
        <dbReference type="EMBL" id="EAR07323.1"/>
    </source>
</evidence>
<name>A4BKL2_9GAMM</name>
<dbReference type="Proteomes" id="UP000005953">
    <property type="component" value="Unassembled WGS sequence"/>
</dbReference>
<dbReference type="STRING" id="314283.MED297_18021"/>
<dbReference type="EMBL" id="AAOE01000047">
    <property type="protein sequence ID" value="EAR07323.1"/>
    <property type="molecule type" value="Genomic_DNA"/>
</dbReference>
<evidence type="ECO:0008006" key="3">
    <source>
        <dbReference type="Google" id="ProtNLM"/>
    </source>
</evidence>
<dbReference type="AlphaFoldDB" id="A4BKL2"/>
<reference evidence="1 2" key="1">
    <citation type="submission" date="2006-02" db="EMBL/GenBank/DDBJ databases">
        <authorList>
            <person name="Pinhassi J."/>
            <person name="Pedros-Alio C."/>
            <person name="Ferriera S."/>
            <person name="Johnson J."/>
            <person name="Kravitz S."/>
            <person name="Halpern A."/>
            <person name="Remington K."/>
            <person name="Beeson K."/>
            <person name="Tran B."/>
            <person name="Rogers Y.-H."/>
            <person name="Friedman R."/>
            <person name="Venter J.C."/>
        </authorList>
    </citation>
    <scope>NUCLEOTIDE SEQUENCE [LARGE SCALE GENOMIC DNA]</scope>
    <source>
        <strain evidence="1 2">MED297</strain>
    </source>
</reference>